<dbReference type="EMBL" id="MLJW01000305">
    <property type="protein sequence ID" value="OIQ90073.1"/>
    <property type="molecule type" value="Genomic_DNA"/>
</dbReference>
<dbReference type="Gene3D" id="2.115.10.20">
    <property type="entry name" value="Glycosyl hydrolase domain, family 43"/>
    <property type="match status" value="1"/>
</dbReference>
<dbReference type="InterPro" id="IPR008979">
    <property type="entry name" value="Galactose-bd-like_sf"/>
</dbReference>
<keyword evidence="4" id="KW-0326">Glycosidase</keyword>
<evidence type="ECO:0000256" key="2">
    <source>
        <dbReference type="ARBA" id="ARBA00022801"/>
    </source>
</evidence>
<comment type="similarity">
    <text evidence="1">Belongs to the glycosyl hydrolase 43 family.</text>
</comment>
<sequence length="463" mass="51652">MKHLPTLLSLCAALMFTGIARANNPLIPTVFAADPSAHVWPNDDRIWLYCSHDQPGTNTNDTMDSYHVFSSSDLVHWIDYGVVLHLKDVTWAISHMWAPDCVLWKGTYYLVYCAKEKGTGMFRTGLATSQLPQGPFRDIGYIRGVEHGQDPALFVDDDGTPYLYWGSGGVCHGARLSDDLRSVVPGTTVDLTSQLKYVYEGPWVHKYRGQYYLSYPGLVGGKWPEKMYYATASRPLGPYKFRGCYISDFKGQSGTNHGSIIEFRNRWLAFYHSAWVSGGLSEVRNLMCDYLHYNSDGTIKRIVPSHLGVAVGTPPGPSKVTVLLEAENGPAAYGELRGTRVADAITGFTGTGYVEGFEGPGNSVMVMAQSAEARRAELKIRYREPEGPGEYKVEVNDFLIRDPVRGYVDWEKLIQFPKAANWTEFDVGPVELRQGNNFIKLYSGARGGHIQVDSFELDPLDQR</sequence>
<keyword evidence="3" id="KW-0119">Carbohydrate metabolism</keyword>
<evidence type="ECO:0000256" key="3">
    <source>
        <dbReference type="ARBA" id="ARBA00023277"/>
    </source>
</evidence>
<evidence type="ECO:0000256" key="4">
    <source>
        <dbReference type="ARBA" id="ARBA00023295"/>
    </source>
</evidence>
<evidence type="ECO:0000256" key="1">
    <source>
        <dbReference type="ARBA" id="ARBA00009865"/>
    </source>
</evidence>
<keyword evidence="2" id="KW-0378">Hydrolase</keyword>
<evidence type="ECO:0000259" key="5">
    <source>
        <dbReference type="Pfam" id="PF16990"/>
    </source>
</evidence>
<evidence type="ECO:0000313" key="6">
    <source>
        <dbReference type="EMBL" id="OIQ90073.1"/>
    </source>
</evidence>
<reference evidence="6" key="1">
    <citation type="submission" date="2016-10" db="EMBL/GenBank/DDBJ databases">
        <title>Sequence of Gallionella enrichment culture.</title>
        <authorList>
            <person name="Poehlein A."/>
            <person name="Muehling M."/>
            <person name="Daniel R."/>
        </authorList>
    </citation>
    <scope>NUCLEOTIDE SEQUENCE</scope>
</reference>
<organism evidence="6">
    <name type="scientific">mine drainage metagenome</name>
    <dbReference type="NCBI Taxonomy" id="410659"/>
    <lineage>
        <taxon>unclassified sequences</taxon>
        <taxon>metagenomes</taxon>
        <taxon>ecological metagenomes</taxon>
    </lineage>
</organism>
<name>A0A1J5R2A2_9ZZZZ</name>
<dbReference type="InterPro" id="IPR005084">
    <property type="entry name" value="CBM6"/>
</dbReference>
<proteinExistence type="inferred from homology"/>
<protein>
    <submittedName>
        <fullName evidence="6">Xylosidase/arabinosidase</fullName>
    </submittedName>
</protein>
<gene>
    <name evidence="6" type="primary">xsa_2</name>
    <name evidence="6" type="ORF">GALL_280280</name>
</gene>
<dbReference type="Pfam" id="PF04616">
    <property type="entry name" value="Glyco_hydro_43"/>
    <property type="match status" value="1"/>
</dbReference>
<feature type="domain" description="CBM6" evidence="5">
    <location>
        <begin position="335"/>
        <end position="459"/>
    </location>
</feature>
<dbReference type="SUPFAM" id="SSF49785">
    <property type="entry name" value="Galactose-binding domain-like"/>
    <property type="match status" value="1"/>
</dbReference>
<dbReference type="Gene3D" id="2.60.120.260">
    <property type="entry name" value="Galactose-binding domain-like"/>
    <property type="match status" value="1"/>
</dbReference>
<dbReference type="GO" id="GO:0004553">
    <property type="term" value="F:hydrolase activity, hydrolyzing O-glycosyl compounds"/>
    <property type="evidence" value="ECO:0007669"/>
    <property type="project" value="InterPro"/>
</dbReference>
<comment type="caution">
    <text evidence="6">The sequence shown here is derived from an EMBL/GenBank/DDBJ whole genome shotgun (WGS) entry which is preliminary data.</text>
</comment>
<accession>A0A1J5R2A2</accession>
<dbReference type="InterPro" id="IPR023296">
    <property type="entry name" value="Glyco_hydro_beta-prop_sf"/>
</dbReference>
<dbReference type="PANTHER" id="PTHR43772:SF2">
    <property type="entry name" value="PUTATIVE (AFU_ORTHOLOGUE AFUA_2G04480)-RELATED"/>
    <property type="match status" value="1"/>
</dbReference>
<dbReference type="InterPro" id="IPR006710">
    <property type="entry name" value="Glyco_hydro_43"/>
</dbReference>
<dbReference type="CDD" id="cd08990">
    <property type="entry name" value="GH43_AXH_like"/>
    <property type="match status" value="1"/>
</dbReference>
<dbReference type="SUPFAM" id="SSF75005">
    <property type="entry name" value="Arabinanase/levansucrase/invertase"/>
    <property type="match status" value="1"/>
</dbReference>
<dbReference type="PANTHER" id="PTHR43772">
    <property type="entry name" value="ENDO-1,4-BETA-XYLANASE"/>
    <property type="match status" value="1"/>
</dbReference>
<dbReference type="Pfam" id="PF16990">
    <property type="entry name" value="CBM_35"/>
    <property type="match status" value="1"/>
</dbReference>
<dbReference type="GO" id="GO:0030246">
    <property type="term" value="F:carbohydrate binding"/>
    <property type="evidence" value="ECO:0007669"/>
    <property type="project" value="InterPro"/>
</dbReference>
<dbReference type="InterPro" id="IPR052176">
    <property type="entry name" value="Glycosyl_Hydrlase_43_Enz"/>
</dbReference>
<dbReference type="GO" id="GO:0005975">
    <property type="term" value="P:carbohydrate metabolic process"/>
    <property type="evidence" value="ECO:0007669"/>
    <property type="project" value="InterPro"/>
</dbReference>
<dbReference type="AlphaFoldDB" id="A0A1J5R2A2"/>